<dbReference type="EMBL" id="BMYT01000002">
    <property type="protein sequence ID" value="GGX10168.1"/>
    <property type="molecule type" value="Genomic_DNA"/>
</dbReference>
<keyword evidence="2" id="KW-1185">Reference proteome</keyword>
<gene>
    <name evidence="1" type="ORF">GCM10011282_15580</name>
</gene>
<dbReference type="Proteomes" id="UP000620127">
    <property type="component" value="Unassembled WGS sequence"/>
</dbReference>
<evidence type="ECO:0000313" key="1">
    <source>
        <dbReference type="EMBL" id="GGX10168.1"/>
    </source>
</evidence>
<evidence type="ECO:0000313" key="2">
    <source>
        <dbReference type="Proteomes" id="UP000620127"/>
    </source>
</evidence>
<comment type="caution">
    <text evidence="1">The sequence shown here is derived from an EMBL/GenBank/DDBJ whole genome shotgun (WGS) entry which is preliminary data.</text>
</comment>
<sequence>MQIVINASFASQNDDEYRAKSVERVQILLHLLRKNTIARGHFICIWQIILFVRIDKINVRAML</sequence>
<reference evidence="2" key="1">
    <citation type="journal article" date="2019" name="Int. J. Syst. Evol. Microbiol.">
        <title>The Global Catalogue of Microorganisms (GCM) 10K type strain sequencing project: providing services to taxonomists for standard genome sequencing and annotation.</title>
        <authorList>
            <consortium name="The Broad Institute Genomics Platform"/>
            <consortium name="The Broad Institute Genome Sequencing Center for Infectious Disease"/>
            <person name="Wu L."/>
            <person name="Ma J."/>
        </authorList>
    </citation>
    <scope>NUCLEOTIDE SEQUENCE [LARGE SCALE GENOMIC DNA]</scope>
    <source>
        <strain evidence="2">KCTC 23916</strain>
    </source>
</reference>
<organism evidence="1 2">
    <name type="scientific">Undibacterium macrobrachii</name>
    <dbReference type="NCBI Taxonomy" id="1119058"/>
    <lineage>
        <taxon>Bacteria</taxon>
        <taxon>Pseudomonadati</taxon>
        <taxon>Pseudomonadota</taxon>
        <taxon>Betaproteobacteria</taxon>
        <taxon>Burkholderiales</taxon>
        <taxon>Oxalobacteraceae</taxon>
        <taxon>Undibacterium</taxon>
    </lineage>
</organism>
<accession>A0ABQ2XE59</accession>
<proteinExistence type="predicted"/>
<protein>
    <submittedName>
        <fullName evidence="1">Uncharacterized protein</fullName>
    </submittedName>
</protein>
<name>A0ABQ2XE59_9BURK</name>